<accession>A0A167IQ02</accession>
<proteinExistence type="predicted"/>
<organism evidence="2 3">
    <name type="scientific">Cochleicola gelatinilyticus</name>
    <dbReference type="NCBI Taxonomy" id="1763537"/>
    <lineage>
        <taxon>Bacteria</taxon>
        <taxon>Pseudomonadati</taxon>
        <taxon>Bacteroidota</taxon>
        <taxon>Flavobacteriia</taxon>
        <taxon>Flavobacteriales</taxon>
        <taxon>Flavobacteriaceae</taxon>
        <taxon>Cochleicola</taxon>
    </lineage>
</organism>
<name>A0A167IQ02_9FLAO</name>
<dbReference type="STRING" id="1763537.ULVI_03930"/>
<keyword evidence="1" id="KW-1133">Transmembrane helix</keyword>
<sequence>MRDIENKPTRLLVTAILLYAGFIVFLLLFILNTNGVKHSVNFVQVSEMEELQEGMWRVRLDTVISVIEKDASASVKLIVEDENYFAEFKSIKVENQNTWIQMSVPSLSAENIHRKKVFAKLFYQEKSHEKLYENLFTLSKK</sequence>
<dbReference type="AlphaFoldDB" id="A0A167IQ02"/>
<keyword evidence="1" id="KW-0472">Membrane</keyword>
<evidence type="ECO:0000313" key="2">
    <source>
        <dbReference type="EMBL" id="OAB79899.1"/>
    </source>
</evidence>
<gene>
    <name evidence="2" type="ORF">ULVI_03930</name>
</gene>
<feature type="transmembrane region" description="Helical" evidence="1">
    <location>
        <begin position="12"/>
        <end position="31"/>
    </location>
</feature>
<dbReference type="Proteomes" id="UP000077013">
    <property type="component" value="Unassembled WGS sequence"/>
</dbReference>
<evidence type="ECO:0000313" key="3">
    <source>
        <dbReference type="Proteomes" id="UP000077013"/>
    </source>
</evidence>
<reference evidence="2 3" key="1">
    <citation type="submission" date="2016-02" db="EMBL/GenBank/DDBJ databases">
        <title>Ulvibacter sp. LPB0005, isolated from Thais luteostoma.</title>
        <authorList>
            <person name="Shin S.-K."/>
            <person name="Yi H."/>
        </authorList>
    </citation>
    <scope>NUCLEOTIDE SEQUENCE [LARGE SCALE GENOMIC DNA]</scope>
    <source>
        <strain evidence="2 3">LPB0005</strain>
    </source>
</reference>
<protein>
    <submittedName>
        <fullName evidence="2">Uncharacterized protein</fullName>
    </submittedName>
</protein>
<dbReference type="RefSeq" id="WP_068589969.1">
    <property type="nucleotide sequence ID" value="NZ_LRXL01000026.1"/>
</dbReference>
<comment type="caution">
    <text evidence="2">The sequence shown here is derived from an EMBL/GenBank/DDBJ whole genome shotgun (WGS) entry which is preliminary data.</text>
</comment>
<keyword evidence="3" id="KW-1185">Reference proteome</keyword>
<dbReference type="EMBL" id="LRXL01000026">
    <property type="protein sequence ID" value="OAB79899.1"/>
    <property type="molecule type" value="Genomic_DNA"/>
</dbReference>
<keyword evidence="1" id="KW-0812">Transmembrane</keyword>
<evidence type="ECO:0000256" key="1">
    <source>
        <dbReference type="SAM" id="Phobius"/>
    </source>
</evidence>